<dbReference type="Proteomes" id="UP001595640">
    <property type="component" value="Unassembled WGS sequence"/>
</dbReference>
<sequence>MTHERNIDETRGRFRGCLLGGAVGDALGASVEFLSRGEILERFGPEGITDYAPIYGGLGRITDDTQMTLFTAEGLSRGWVRGAIKGITTYPGVTAHAYLRWLQTQGEEPQHDIMIGPNPLGWEPGWLIQQRALHDRRAPGNTCLSALREMPSLGAWARNNSKGCGGVMRVAPVGLFGWHFRQDQAPEDVFRLGAELAALTHGHPTGQLTAGTLAILILSLTDGATLTEALENAKACLRQEPRHEETLRAIVQAETLAGTGTPHAEAIAQLGQGWIAEEALAIALYCTLVAEDFQQGITLAVNHDGDSDSTGAIAGNLLGAWLGERSIPARWLEPLELRDVIAEVAEDLLTFPAWDIDDAVSNVAEYERIWQKYPGF</sequence>
<keyword evidence="2" id="KW-0378">Hydrolase</keyword>
<dbReference type="Pfam" id="PF03747">
    <property type="entry name" value="ADP_ribosyl_GH"/>
    <property type="match status" value="1"/>
</dbReference>
<dbReference type="InterPro" id="IPR036705">
    <property type="entry name" value="Ribosyl_crysJ1_sf"/>
</dbReference>
<protein>
    <submittedName>
        <fullName evidence="3">ADP-ribosylglycohydrolase family protein</fullName>
    </submittedName>
</protein>
<accession>A0ABV7M6U1</accession>
<dbReference type="PANTHER" id="PTHR16222">
    <property type="entry name" value="ADP-RIBOSYLGLYCOHYDROLASE"/>
    <property type="match status" value="1"/>
</dbReference>
<evidence type="ECO:0000256" key="1">
    <source>
        <dbReference type="ARBA" id="ARBA00010702"/>
    </source>
</evidence>
<evidence type="ECO:0000313" key="3">
    <source>
        <dbReference type="EMBL" id="MFC3294135.1"/>
    </source>
</evidence>
<organism evidence="3 4">
    <name type="scientific">Modicisalibacter luteus</name>
    <dbReference type="NCBI Taxonomy" id="453962"/>
    <lineage>
        <taxon>Bacteria</taxon>
        <taxon>Pseudomonadati</taxon>
        <taxon>Pseudomonadota</taxon>
        <taxon>Gammaproteobacteria</taxon>
        <taxon>Oceanospirillales</taxon>
        <taxon>Halomonadaceae</taxon>
        <taxon>Modicisalibacter</taxon>
    </lineage>
</organism>
<proteinExistence type="inferred from homology"/>
<dbReference type="RefSeq" id="WP_019020120.1">
    <property type="nucleotide sequence ID" value="NZ_BMXD01000009.1"/>
</dbReference>
<gene>
    <name evidence="3" type="ORF">ACFOEI_19000</name>
</gene>
<dbReference type="SUPFAM" id="SSF101478">
    <property type="entry name" value="ADP-ribosylglycohydrolase"/>
    <property type="match status" value="1"/>
</dbReference>
<dbReference type="InterPro" id="IPR005502">
    <property type="entry name" value="Ribosyl_crysJ1"/>
</dbReference>
<evidence type="ECO:0000256" key="2">
    <source>
        <dbReference type="ARBA" id="ARBA00022801"/>
    </source>
</evidence>
<comment type="similarity">
    <text evidence="1">Belongs to the ADP-ribosylglycohydrolase family.</text>
</comment>
<dbReference type="EMBL" id="JBHRUH010000040">
    <property type="protein sequence ID" value="MFC3294135.1"/>
    <property type="molecule type" value="Genomic_DNA"/>
</dbReference>
<name>A0ABV7M6U1_9GAMM</name>
<dbReference type="PANTHER" id="PTHR16222:SF24">
    <property type="entry name" value="ADP-RIBOSYLHYDROLASE ARH3"/>
    <property type="match status" value="1"/>
</dbReference>
<dbReference type="InterPro" id="IPR050792">
    <property type="entry name" value="ADP-ribosylglycohydrolase"/>
</dbReference>
<comment type="caution">
    <text evidence="3">The sequence shown here is derived from an EMBL/GenBank/DDBJ whole genome shotgun (WGS) entry which is preliminary data.</text>
</comment>
<keyword evidence="4" id="KW-1185">Reference proteome</keyword>
<dbReference type="Gene3D" id="1.10.4080.10">
    <property type="entry name" value="ADP-ribosylation/Crystallin J1"/>
    <property type="match status" value="1"/>
</dbReference>
<reference evidence="4" key="1">
    <citation type="journal article" date="2019" name="Int. J. Syst. Evol. Microbiol.">
        <title>The Global Catalogue of Microorganisms (GCM) 10K type strain sequencing project: providing services to taxonomists for standard genome sequencing and annotation.</title>
        <authorList>
            <consortium name="The Broad Institute Genomics Platform"/>
            <consortium name="The Broad Institute Genome Sequencing Center for Infectious Disease"/>
            <person name="Wu L."/>
            <person name="Ma J."/>
        </authorList>
    </citation>
    <scope>NUCLEOTIDE SEQUENCE [LARGE SCALE GENOMIC DNA]</scope>
    <source>
        <strain evidence="4">KCTC 12847</strain>
    </source>
</reference>
<evidence type="ECO:0000313" key="4">
    <source>
        <dbReference type="Proteomes" id="UP001595640"/>
    </source>
</evidence>